<protein>
    <submittedName>
        <fullName evidence="8">Recombinase family protein</fullName>
    </submittedName>
</protein>
<dbReference type="SMART" id="SM00857">
    <property type="entry name" value="Resolvase"/>
    <property type="match status" value="1"/>
</dbReference>
<dbReference type="PANTHER" id="PTHR30461">
    <property type="entry name" value="DNA-INVERTASE FROM LAMBDOID PROPHAGE"/>
    <property type="match status" value="1"/>
</dbReference>
<evidence type="ECO:0000256" key="3">
    <source>
        <dbReference type="ARBA" id="ARBA00023125"/>
    </source>
</evidence>
<dbReference type="InterPro" id="IPR036162">
    <property type="entry name" value="Resolvase-like_N_sf"/>
</dbReference>
<dbReference type="InterPro" id="IPR006118">
    <property type="entry name" value="Recombinase_CS"/>
</dbReference>
<evidence type="ECO:0000256" key="2">
    <source>
        <dbReference type="ARBA" id="ARBA00022908"/>
    </source>
</evidence>
<dbReference type="EMBL" id="RAYQ01000005">
    <property type="protein sequence ID" value="RKI92390.1"/>
    <property type="molecule type" value="Genomic_DNA"/>
</dbReference>
<sequence length="200" mass="23288">MSNVYAYVRVSTLHQNEDRQMIAMSQVQVPEQNIYVEKQSGKDFKRPMYQKLLKKLKPNDVLYIKSIDRLGRNYEEILAQWRILTKQKDVDIVVLDMPLLDTRKGKDLLGTLIADLVLSLLSYVSENERCAIRQRQKEGIEAAKLKGVRFGRPPKIFPENFGQIYSLWLEKEIDAQEAANLCNFSRTTFYRKIKAVSDEV</sequence>
<dbReference type="CDD" id="cd03768">
    <property type="entry name" value="SR_ResInv"/>
    <property type="match status" value="1"/>
</dbReference>
<evidence type="ECO:0000313" key="8">
    <source>
        <dbReference type="EMBL" id="RKI92390.1"/>
    </source>
</evidence>
<dbReference type="Pfam" id="PF00239">
    <property type="entry name" value="Resolvase"/>
    <property type="match status" value="1"/>
</dbReference>
<name>A0A3A9ALD0_9FIRM</name>
<reference evidence="8 9" key="1">
    <citation type="submission" date="2018-09" db="EMBL/GenBank/DDBJ databases">
        <title>Murine metabolic-syndrome-specific gut microbial biobank.</title>
        <authorList>
            <person name="Liu C."/>
        </authorList>
    </citation>
    <scope>NUCLEOTIDE SEQUENCE [LARGE SCALE GENOMIC DNA]</scope>
    <source>
        <strain evidence="8 9">0.1xD8-82</strain>
    </source>
</reference>
<proteinExistence type="inferred from homology"/>
<accession>A0A3A9ALD0</accession>
<comment type="similarity">
    <text evidence="1">Belongs to the site-specific recombinase resolvase family.</text>
</comment>
<evidence type="ECO:0000256" key="4">
    <source>
        <dbReference type="ARBA" id="ARBA00023172"/>
    </source>
</evidence>
<evidence type="ECO:0000256" key="1">
    <source>
        <dbReference type="ARBA" id="ARBA00009913"/>
    </source>
</evidence>
<dbReference type="GO" id="GO:0015074">
    <property type="term" value="P:DNA integration"/>
    <property type="evidence" value="ECO:0007669"/>
    <property type="project" value="UniProtKB-KW"/>
</dbReference>
<organism evidence="8 9">
    <name type="scientific">Parablautia intestinalis</name>
    <dbReference type="NCBI Taxonomy" id="2320100"/>
    <lineage>
        <taxon>Bacteria</taxon>
        <taxon>Bacillati</taxon>
        <taxon>Bacillota</taxon>
        <taxon>Clostridia</taxon>
        <taxon>Lachnospirales</taxon>
        <taxon>Lachnospiraceae</taxon>
        <taxon>Parablautia</taxon>
    </lineage>
</organism>
<keyword evidence="9" id="KW-1185">Reference proteome</keyword>
<evidence type="ECO:0000259" key="7">
    <source>
        <dbReference type="PROSITE" id="PS51736"/>
    </source>
</evidence>
<dbReference type="OrthoDB" id="9797501at2"/>
<keyword evidence="2" id="KW-0229">DNA integration</keyword>
<dbReference type="GO" id="GO:0003677">
    <property type="term" value="F:DNA binding"/>
    <property type="evidence" value="ECO:0007669"/>
    <property type="project" value="UniProtKB-KW"/>
</dbReference>
<keyword evidence="3" id="KW-0238">DNA-binding</keyword>
<evidence type="ECO:0000256" key="6">
    <source>
        <dbReference type="PROSITE-ProRule" id="PRU10137"/>
    </source>
</evidence>
<dbReference type="InterPro" id="IPR006119">
    <property type="entry name" value="Resolv_N"/>
</dbReference>
<dbReference type="Proteomes" id="UP000280696">
    <property type="component" value="Unassembled WGS sequence"/>
</dbReference>
<dbReference type="Gene3D" id="3.40.50.1390">
    <property type="entry name" value="Resolvase, N-terminal catalytic domain"/>
    <property type="match status" value="1"/>
</dbReference>
<dbReference type="PROSITE" id="PS51736">
    <property type="entry name" value="RECOMBINASES_3"/>
    <property type="match status" value="1"/>
</dbReference>
<keyword evidence="4" id="KW-0233">DNA recombination</keyword>
<dbReference type="RefSeq" id="WP_120468124.1">
    <property type="nucleotide sequence ID" value="NZ_CATAJS010000004.1"/>
</dbReference>
<feature type="domain" description="Resolvase/invertase-type recombinase catalytic" evidence="7">
    <location>
        <begin position="3"/>
        <end position="147"/>
    </location>
</feature>
<dbReference type="PROSITE" id="PS00397">
    <property type="entry name" value="RECOMBINASES_1"/>
    <property type="match status" value="1"/>
</dbReference>
<gene>
    <name evidence="8" type="ORF">D7V94_06855</name>
</gene>
<dbReference type="InterPro" id="IPR050639">
    <property type="entry name" value="SSR_resolvase"/>
</dbReference>
<dbReference type="GO" id="GO:0000150">
    <property type="term" value="F:DNA strand exchange activity"/>
    <property type="evidence" value="ECO:0007669"/>
    <property type="project" value="InterPro"/>
</dbReference>
<evidence type="ECO:0000313" key="9">
    <source>
        <dbReference type="Proteomes" id="UP000280696"/>
    </source>
</evidence>
<comment type="caution">
    <text evidence="8">The sequence shown here is derived from an EMBL/GenBank/DDBJ whole genome shotgun (WGS) entry which is preliminary data.</text>
</comment>
<dbReference type="SUPFAM" id="SSF53041">
    <property type="entry name" value="Resolvase-like"/>
    <property type="match status" value="1"/>
</dbReference>
<feature type="active site" description="O-(5'-phospho-DNA)-serine intermediate" evidence="5 6">
    <location>
        <position position="11"/>
    </location>
</feature>
<evidence type="ECO:0000256" key="5">
    <source>
        <dbReference type="PIRSR" id="PIRSR606118-50"/>
    </source>
</evidence>
<dbReference type="AlphaFoldDB" id="A0A3A9ALD0"/>
<dbReference type="PANTHER" id="PTHR30461:SF26">
    <property type="entry name" value="RESOLVASE HOMOLOG YNEB"/>
    <property type="match status" value="1"/>
</dbReference>